<evidence type="ECO:0000256" key="1">
    <source>
        <dbReference type="SAM" id="MobiDB-lite"/>
    </source>
</evidence>
<feature type="compositionally biased region" description="Polar residues" evidence="1">
    <location>
        <begin position="53"/>
        <end position="65"/>
    </location>
</feature>
<dbReference type="Proteomes" id="UP001250698">
    <property type="component" value="Unassembled WGS sequence"/>
</dbReference>
<protein>
    <recommendedName>
        <fullName evidence="4">DUF3300 domain-containing protein</fullName>
    </recommendedName>
</protein>
<evidence type="ECO:0008006" key="4">
    <source>
        <dbReference type="Google" id="ProtNLM"/>
    </source>
</evidence>
<accession>A0ABU3TMQ9</accession>
<evidence type="ECO:0000313" key="3">
    <source>
        <dbReference type="Proteomes" id="UP001250698"/>
    </source>
</evidence>
<keyword evidence="3" id="KW-1185">Reference proteome</keyword>
<feature type="compositionally biased region" description="Low complexity" evidence="1">
    <location>
        <begin position="38"/>
        <end position="52"/>
    </location>
</feature>
<evidence type="ECO:0000313" key="2">
    <source>
        <dbReference type="EMBL" id="MDU0372650.1"/>
    </source>
</evidence>
<feature type="compositionally biased region" description="Low complexity" evidence="1">
    <location>
        <begin position="137"/>
        <end position="150"/>
    </location>
</feature>
<dbReference type="EMBL" id="JAWDJT010000017">
    <property type="protein sequence ID" value="MDU0372650.1"/>
    <property type="molecule type" value="Genomic_DNA"/>
</dbReference>
<dbReference type="RefSeq" id="WP_316000007.1">
    <property type="nucleotide sequence ID" value="NZ_JAWDJT010000017.1"/>
</dbReference>
<comment type="caution">
    <text evidence="2">The sequence shown here is derived from an EMBL/GenBank/DDBJ whole genome shotgun (WGS) entry which is preliminary data.</text>
</comment>
<reference evidence="2 3" key="1">
    <citation type="submission" date="2023-10" db="EMBL/GenBank/DDBJ databases">
        <title>Hymenobacter endophyticus sp. nov., an isolate from the leaf tissues of wheat.</title>
        <authorList>
            <person name="Dai Y."/>
        </authorList>
    </citation>
    <scope>NUCLEOTIDE SEQUENCE [LARGE SCALE GENOMIC DNA]</scope>
    <source>
        <strain evidence="2 3">ZK17L-C2</strain>
    </source>
</reference>
<gene>
    <name evidence="2" type="ORF">ROI90_19735</name>
</gene>
<name>A0ABU3TMQ9_9BACT</name>
<feature type="region of interest" description="Disordered" evidence="1">
    <location>
        <begin position="120"/>
        <end position="209"/>
    </location>
</feature>
<feature type="compositionally biased region" description="Polar residues" evidence="1">
    <location>
        <begin position="151"/>
        <end position="171"/>
    </location>
</feature>
<feature type="compositionally biased region" description="Polar residues" evidence="1">
    <location>
        <begin position="27"/>
        <end position="36"/>
    </location>
</feature>
<feature type="region of interest" description="Disordered" evidence="1">
    <location>
        <begin position="1"/>
        <end position="67"/>
    </location>
</feature>
<sequence>MDPNQSASTSASSQQNSPSTPGAEAQDIQQPVNQYQEPAATAPDTPSTADTSQPTGEQPKSTNGKNWLEYAGLQKVVDQLPQGVRDLVPNSVEQFNKLSTTQKIAGAVALAGLGYLALRSGKSSDTPSGKYASKRQGSYTGASGSYGSATETSPYGQSYGASSLANDSRTGQGPGWGNNHDATQSHEARSGSYNAPSARGTDADFGSGV</sequence>
<feature type="compositionally biased region" description="Low complexity" evidence="1">
    <location>
        <begin position="1"/>
        <end position="21"/>
    </location>
</feature>
<proteinExistence type="predicted"/>
<organism evidence="2 3">
    <name type="scientific">Hymenobacter endophyticus</name>
    <dbReference type="NCBI Taxonomy" id="3076335"/>
    <lineage>
        <taxon>Bacteria</taxon>
        <taxon>Pseudomonadati</taxon>
        <taxon>Bacteroidota</taxon>
        <taxon>Cytophagia</taxon>
        <taxon>Cytophagales</taxon>
        <taxon>Hymenobacteraceae</taxon>
        <taxon>Hymenobacter</taxon>
    </lineage>
</organism>